<evidence type="ECO:0000313" key="1">
    <source>
        <dbReference type="EMBL" id="GBM03517.1"/>
    </source>
</evidence>
<reference evidence="1 2" key="1">
    <citation type="journal article" date="2019" name="Sci. Rep.">
        <title>Orb-weaving spider Araneus ventricosus genome elucidates the spidroin gene catalogue.</title>
        <authorList>
            <person name="Kono N."/>
            <person name="Nakamura H."/>
            <person name="Ohtoshi R."/>
            <person name="Moran D.A.P."/>
            <person name="Shinohara A."/>
            <person name="Yoshida Y."/>
            <person name="Fujiwara M."/>
            <person name="Mori M."/>
            <person name="Tomita M."/>
            <person name="Arakawa K."/>
        </authorList>
    </citation>
    <scope>NUCLEOTIDE SEQUENCE [LARGE SCALE GENOMIC DNA]</scope>
</reference>
<gene>
    <name evidence="1" type="ORF">AVEN_95409_1</name>
</gene>
<proteinExistence type="predicted"/>
<accession>A0A4Y2CIF3</accession>
<keyword evidence="2" id="KW-1185">Reference proteome</keyword>
<sequence>MAAAGRSRVGGCDVTCIRSISTRCRQHSYDIVLHSVIMTSWWRYRKLSCAIENSHHWPRSNPSRRRYVPSSEWGNSTHTITMSIIHQGKEYPLTYPTTSHPLTHGAPHRRRNEILPKVASIVSHCPEDIFFKCISTFSMVIEIQT</sequence>
<comment type="caution">
    <text evidence="1">The sequence shown here is derived from an EMBL/GenBank/DDBJ whole genome shotgun (WGS) entry which is preliminary data.</text>
</comment>
<dbReference type="Proteomes" id="UP000499080">
    <property type="component" value="Unassembled WGS sequence"/>
</dbReference>
<evidence type="ECO:0000313" key="2">
    <source>
        <dbReference type="Proteomes" id="UP000499080"/>
    </source>
</evidence>
<protein>
    <submittedName>
        <fullName evidence="1">Uncharacterized protein</fullName>
    </submittedName>
</protein>
<name>A0A4Y2CIF3_ARAVE</name>
<dbReference type="AlphaFoldDB" id="A0A4Y2CIF3"/>
<organism evidence="1 2">
    <name type="scientific">Araneus ventricosus</name>
    <name type="common">Orbweaver spider</name>
    <name type="synonym">Epeira ventricosa</name>
    <dbReference type="NCBI Taxonomy" id="182803"/>
    <lineage>
        <taxon>Eukaryota</taxon>
        <taxon>Metazoa</taxon>
        <taxon>Ecdysozoa</taxon>
        <taxon>Arthropoda</taxon>
        <taxon>Chelicerata</taxon>
        <taxon>Arachnida</taxon>
        <taxon>Araneae</taxon>
        <taxon>Araneomorphae</taxon>
        <taxon>Entelegynae</taxon>
        <taxon>Araneoidea</taxon>
        <taxon>Araneidae</taxon>
        <taxon>Araneus</taxon>
    </lineage>
</organism>
<dbReference type="EMBL" id="BGPR01000192">
    <property type="protein sequence ID" value="GBM03517.1"/>
    <property type="molecule type" value="Genomic_DNA"/>
</dbReference>